<feature type="compositionally biased region" description="Low complexity" evidence="2">
    <location>
        <begin position="45"/>
        <end position="56"/>
    </location>
</feature>
<dbReference type="OMA" id="MRAMTGE"/>
<reference evidence="3" key="3">
    <citation type="submission" date="2025-09" db="UniProtKB">
        <authorList>
            <consortium name="Ensembl"/>
        </authorList>
    </citation>
    <scope>IDENTIFICATION</scope>
</reference>
<dbReference type="PANTHER" id="PTHR13602">
    <property type="entry name" value="UPF0488 PROTEIN C8ORF33"/>
    <property type="match status" value="1"/>
</dbReference>
<evidence type="ECO:0000313" key="3">
    <source>
        <dbReference type="Ensembl" id="ENSPNAP00000006588.1"/>
    </source>
</evidence>
<dbReference type="OrthoDB" id="20277at2759"/>
<dbReference type="CTD" id="118371049"/>
<dbReference type="RefSeq" id="XP_017556295.1">
    <property type="nucleotide sequence ID" value="XM_017700806.1"/>
</dbReference>
<feature type="region of interest" description="Disordered" evidence="2">
    <location>
        <begin position="247"/>
        <end position="272"/>
    </location>
</feature>
<feature type="region of interest" description="Disordered" evidence="2">
    <location>
        <begin position="1"/>
        <end position="22"/>
    </location>
</feature>
<protein>
    <submittedName>
        <fullName evidence="3">Uncharacterized protein</fullName>
    </submittedName>
</protein>
<feature type="compositionally biased region" description="Basic residues" evidence="2">
    <location>
        <begin position="112"/>
        <end position="122"/>
    </location>
</feature>
<organism evidence="3 4">
    <name type="scientific">Pygocentrus nattereri</name>
    <name type="common">Red-bellied piranha</name>
    <dbReference type="NCBI Taxonomy" id="42514"/>
    <lineage>
        <taxon>Eukaryota</taxon>
        <taxon>Metazoa</taxon>
        <taxon>Chordata</taxon>
        <taxon>Craniata</taxon>
        <taxon>Vertebrata</taxon>
        <taxon>Euteleostomi</taxon>
        <taxon>Actinopterygii</taxon>
        <taxon>Neopterygii</taxon>
        <taxon>Teleostei</taxon>
        <taxon>Ostariophysi</taxon>
        <taxon>Characiformes</taxon>
        <taxon>Characoidei</taxon>
        <taxon>Pygocentrus</taxon>
    </lineage>
</organism>
<dbReference type="InterPro" id="IPR029274">
    <property type="entry name" value="DUF4615"/>
</dbReference>
<dbReference type="Ensembl" id="ENSPNAT00000003282.2">
    <property type="protein sequence ID" value="ENSPNAP00000006588.1"/>
    <property type="gene ID" value="ENSPNAG00000012593.2"/>
</dbReference>
<sequence>MENSLTRRADPQGDSNSAQTDFHWKRSDNSFAFNFLPAASSSLTHAMAAAAAEAQAQPRQGEGSDTGSSFAFNFQIPSGTAPSTGQENGATQAGKTEMEVTAIEPNADSSKSKAKKKKKKKGGGGGKEDGLQNKMIEEAPKQESTELSPEQQLNRELDWCIEQLELGLKTQKSSTKQREDASRALKTLQSSKAQMVKKRQVMRSMCGDYRRKMEEEKNRQFKLIQSAMTSAKVTVVSEPSRKPVFHRHAETKTHTTSNTDKPQDTHGLSRAAEQTDADMSLFVFRPSQEEFRFNFDL</sequence>
<dbReference type="Proteomes" id="UP001501920">
    <property type="component" value="Chromosome 3"/>
</dbReference>
<feature type="region of interest" description="Disordered" evidence="2">
    <location>
        <begin position="45"/>
        <end position="151"/>
    </location>
</feature>
<dbReference type="Pfam" id="PF15393">
    <property type="entry name" value="DUF4615"/>
    <property type="match status" value="1"/>
</dbReference>
<dbReference type="STRING" id="42514.ENSPNAP00000006588"/>
<comment type="similarity">
    <text evidence="1">Belongs to the UPF0488 family.</text>
</comment>
<dbReference type="RefSeq" id="XP_017556296.1">
    <property type="nucleotide sequence ID" value="XM_017700807.1"/>
</dbReference>
<dbReference type="AlphaFoldDB" id="A0A3B4C4D2"/>
<feature type="compositionally biased region" description="Basic and acidic residues" evidence="2">
    <location>
        <begin position="1"/>
        <end position="11"/>
    </location>
</feature>
<reference evidence="3 4" key="1">
    <citation type="submission" date="2020-10" db="EMBL/GenBank/DDBJ databases">
        <title>Pygocentrus nattereri (red-bellied piranha) genome, fPygNat1, primary haplotype.</title>
        <authorList>
            <person name="Myers G."/>
            <person name="Meyer A."/>
            <person name="Karagic N."/>
            <person name="Pippel M."/>
            <person name="Winkler S."/>
            <person name="Tracey A."/>
            <person name="Wood J."/>
            <person name="Formenti G."/>
            <person name="Howe K."/>
            <person name="Fedrigo O."/>
            <person name="Jarvis E.D."/>
        </authorList>
    </citation>
    <scope>NUCLEOTIDE SEQUENCE [LARGE SCALE GENOMIC DNA]</scope>
</reference>
<dbReference type="PANTHER" id="PTHR13602:SF2">
    <property type="entry name" value="UPF0488 PROTEIN C8ORF33"/>
    <property type="match status" value="1"/>
</dbReference>
<dbReference type="GeneID" id="108429216"/>
<name>A0A3B4C4D2_PYGNA</name>
<evidence type="ECO:0000313" key="4">
    <source>
        <dbReference type="Proteomes" id="UP001501920"/>
    </source>
</evidence>
<accession>A0A3B4C4D2</accession>
<keyword evidence="4" id="KW-1185">Reference proteome</keyword>
<evidence type="ECO:0000256" key="1">
    <source>
        <dbReference type="ARBA" id="ARBA00005707"/>
    </source>
</evidence>
<evidence type="ECO:0000256" key="2">
    <source>
        <dbReference type="SAM" id="MobiDB-lite"/>
    </source>
</evidence>
<proteinExistence type="inferred from homology"/>
<reference evidence="3" key="2">
    <citation type="submission" date="2025-08" db="UniProtKB">
        <authorList>
            <consortium name="Ensembl"/>
        </authorList>
    </citation>
    <scope>IDENTIFICATION</scope>
</reference>
<dbReference type="GeneTree" id="ENSGT00390000000306"/>
<feature type="compositionally biased region" description="Polar residues" evidence="2">
    <location>
        <begin position="63"/>
        <end position="94"/>
    </location>
</feature>
<feature type="compositionally biased region" description="Basic and acidic residues" evidence="2">
    <location>
        <begin position="126"/>
        <end position="144"/>
    </location>
</feature>